<evidence type="ECO:0000256" key="4">
    <source>
        <dbReference type="ARBA" id="ARBA00023136"/>
    </source>
</evidence>
<feature type="compositionally biased region" description="Basic and acidic residues" evidence="5">
    <location>
        <begin position="239"/>
        <end position="252"/>
    </location>
</feature>
<reference evidence="9" key="1">
    <citation type="journal article" date="2019" name="Int. J. Syst. Evol. Microbiol.">
        <title>The Global Catalogue of Microorganisms (GCM) 10K type strain sequencing project: providing services to taxonomists for standard genome sequencing and annotation.</title>
        <authorList>
            <consortium name="The Broad Institute Genomics Platform"/>
            <consortium name="The Broad Institute Genome Sequencing Center for Infectious Disease"/>
            <person name="Wu L."/>
            <person name="Ma J."/>
        </authorList>
    </citation>
    <scope>NUCLEOTIDE SEQUENCE [LARGE SCALE GENOMIC DNA]</scope>
    <source>
        <strain evidence="9">JCM 14304</strain>
    </source>
</reference>
<dbReference type="PANTHER" id="PTHR43731:SF30">
    <property type="entry name" value="RHOMBOID-LIKE PROTEIN 9, CHLOROPLASTIC"/>
    <property type="match status" value="1"/>
</dbReference>
<feature type="transmembrane region" description="Helical" evidence="6">
    <location>
        <begin position="130"/>
        <end position="147"/>
    </location>
</feature>
<feature type="transmembrane region" description="Helical" evidence="6">
    <location>
        <begin position="79"/>
        <end position="99"/>
    </location>
</feature>
<keyword evidence="4 6" id="KW-0472">Membrane</keyword>
<dbReference type="PANTHER" id="PTHR43731">
    <property type="entry name" value="RHOMBOID PROTEASE"/>
    <property type="match status" value="1"/>
</dbReference>
<organism evidence="8 9">
    <name type="scientific">Kribbella karoonensis</name>
    <dbReference type="NCBI Taxonomy" id="324851"/>
    <lineage>
        <taxon>Bacteria</taxon>
        <taxon>Bacillati</taxon>
        <taxon>Actinomycetota</taxon>
        <taxon>Actinomycetes</taxon>
        <taxon>Propionibacteriales</taxon>
        <taxon>Kribbellaceae</taxon>
        <taxon>Kribbella</taxon>
    </lineage>
</organism>
<evidence type="ECO:0000259" key="7">
    <source>
        <dbReference type="Pfam" id="PF01694"/>
    </source>
</evidence>
<comment type="subcellular location">
    <subcellularLocation>
        <location evidence="1">Membrane</location>
        <topology evidence="1">Multi-pass membrane protein</topology>
    </subcellularLocation>
</comment>
<evidence type="ECO:0000313" key="9">
    <source>
        <dbReference type="Proteomes" id="UP001500190"/>
    </source>
</evidence>
<evidence type="ECO:0000313" key="8">
    <source>
        <dbReference type="EMBL" id="GAA1573751.1"/>
    </source>
</evidence>
<keyword evidence="9" id="KW-1185">Reference proteome</keyword>
<evidence type="ECO:0000256" key="2">
    <source>
        <dbReference type="ARBA" id="ARBA00022692"/>
    </source>
</evidence>
<feature type="transmembrane region" description="Helical" evidence="6">
    <location>
        <begin position="106"/>
        <end position="124"/>
    </location>
</feature>
<evidence type="ECO:0000256" key="1">
    <source>
        <dbReference type="ARBA" id="ARBA00004141"/>
    </source>
</evidence>
<accession>A0ABP4P8R5</accession>
<keyword evidence="2 6" id="KW-0812">Transmembrane</keyword>
<evidence type="ECO:0000256" key="6">
    <source>
        <dbReference type="SAM" id="Phobius"/>
    </source>
</evidence>
<dbReference type="InterPro" id="IPR022764">
    <property type="entry name" value="Peptidase_S54_rhomboid_dom"/>
</dbReference>
<evidence type="ECO:0000256" key="5">
    <source>
        <dbReference type="SAM" id="MobiDB-lite"/>
    </source>
</evidence>
<dbReference type="Proteomes" id="UP001500190">
    <property type="component" value="Unassembled WGS sequence"/>
</dbReference>
<gene>
    <name evidence="8" type="ORF">GCM10009742_15900</name>
</gene>
<dbReference type="Gene3D" id="1.20.1540.10">
    <property type="entry name" value="Rhomboid-like"/>
    <property type="match status" value="1"/>
</dbReference>
<protein>
    <recommendedName>
        <fullName evidence="7">Peptidase S54 rhomboid domain-containing protein</fullName>
    </recommendedName>
</protein>
<keyword evidence="3 6" id="KW-1133">Transmembrane helix</keyword>
<evidence type="ECO:0000256" key="3">
    <source>
        <dbReference type="ARBA" id="ARBA00022989"/>
    </source>
</evidence>
<feature type="transmembrane region" description="Helical" evidence="6">
    <location>
        <begin position="28"/>
        <end position="47"/>
    </location>
</feature>
<dbReference type="Pfam" id="PF01694">
    <property type="entry name" value="Rhomboid"/>
    <property type="match status" value="1"/>
</dbReference>
<dbReference type="EMBL" id="BAAAND010000003">
    <property type="protein sequence ID" value="GAA1573751.1"/>
    <property type="molecule type" value="Genomic_DNA"/>
</dbReference>
<feature type="domain" description="Peptidase S54 rhomboid" evidence="7">
    <location>
        <begin position="64"/>
        <end position="196"/>
    </location>
</feature>
<dbReference type="InterPro" id="IPR035952">
    <property type="entry name" value="Rhomboid-like_sf"/>
</dbReference>
<dbReference type="SUPFAM" id="SSF144091">
    <property type="entry name" value="Rhomboid-like"/>
    <property type="match status" value="1"/>
</dbReference>
<proteinExistence type="predicted"/>
<feature type="region of interest" description="Disordered" evidence="5">
    <location>
        <begin position="207"/>
        <end position="272"/>
    </location>
</feature>
<comment type="caution">
    <text evidence="8">The sequence shown here is derived from an EMBL/GenBank/DDBJ whole genome shotgun (WGS) entry which is preliminary data.</text>
</comment>
<dbReference type="InterPro" id="IPR050925">
    <property type="entry name" value="Rhomboid_protease_S54"/>
</dbReference>
<sequence>MTTSAADRWAGSPSGAYFARIGTPRRPLLTGAVFVVTAGALVAQLAVPSLLGHVQRDATAIDAGQWWRLLTGMFFQDGGLLGGLFNLAALAVVGTLAEWTLGRGRWFVLYFGCGLFGQFLSYLWLNPVGAGNSMCVAGLLGALAVLILRTRGVEPPAQLRRAAVLIAPLAVLDTVLHDNHGMPALLGMVLGFLLTMNLGRTARGPAEVSAWGGSDPLGGDDETDRDQAHADQQVPVAEVLHHRDVLAGHVEDDQPGETEQPARQHQRRHPDA</sequence>
<name>A0ABP4P8R5_9ACTN</name>